<gene>
    <name evidence="2" type="ORF">N0V93_003333</name>
</gene>
<dbReference type="Pfam" id="PF12937">
    <property type="entry name" value="F-box-like"/>
    <property type="match status" value="1"/>
</dbReference>
<dbReference type="InterPro" id="IPR001810">
    <property type="entry name" value="F-box_dom"/>
</dbReference>
<dbReference type="GO" id="GO:0000209">
    <property type="term" value="P:protein polyubiquitination"/>
    <property type="evidence" value="ECO:0007669"/>
    <property type="project" value="TreeGrafter"/>
</dbReference>
<comment type="caution">
    <text evidence="2">The sequence shown here is derived from an EMBL/GenBank/DDBJ whole genome shotgun (WGS) entry which is preliminary data.</text>
</comment>
<proteinExistence type="predicted"/>
<dbReference type="Gene3D" id="1.20.1280.50">
    <property type="match status" value="1"/>
</dbReference>
<dbReference type="Proteomes" id="UP001140453">
    <property type="component" value="Unassembled WGS sequence"/>
</dbReference>
<dbReference type="SUPFAM" id="SSF81383">
    <property type="entry name" value="F-box domain"/>
    <property type="match status" value="1"/>
</dbReference>
<evidence type="ECO:0000259" key="1">
    <source>
        <dbReference type="PROSITE" id="PS50181"/>
    </source>
</evidence>
<dbReference type="SMART" id="SM00256">
    <property type="entry name" value="FBOX"/>
    <property type="match status" value="1"/>
</dbReference>
<name>A0A9W8YY88_9PEZI</name>
<reference evidence="2" key="1">
    <citation type="submission" date="2022-10" db="EMBL/GenBank/DDBJ databases">
        <title>Tapping the CABI collections for fungal endophytes: first genome assemblies for Collariella, Neodidymelliopsis, Ascochyta clinopodiicola, Didymella pomorum, Didymosphaeria variabile, Neocosmospora piperis and Neocucurbitaria cava.</title>
        <authorList>
            <person name="Hill R."/>
        </authorList>
    </citation>
    <scope>NUCLEOTIDE SEQUENCE</scope>
    <source>
        <strain evidence="2">IMI 355082</strain>
    </source>
</reference>
<dbReference type="InterPro" id="IPR036047">
    <property type="entry name" value="F-box-like_dom_sf"/>
</dbReference>
<dbReference type="PANTHER" id="PTHR13252">
    <property type="entry name" value="F-BOX ONLY PROTEIN 28"/>
    <property type="match status" value="1"/>
</dbReference>
<accession>A0A9W8YY88</accession>
<evidence type="ECO:0000313" key="2">
    <source>
        <dbReference type="EMBL" id="KAJ4394116.1"/>
    </source>
</evidence>
<feature type="domain" description="F-box" evidence="1">
    <location>
        <begin position="13"/>
        <end position="59"/>
    </location>
</feature>
<evidence type="ECO:0000313" key="3">
    <source>
        <dbReference type="Proteomes" id="UP001140453"/>
    </source>
</evidence>
<sequence length="638" mass="70809">MASHKGEQVQGSPKGLLDLPDEILLQILTFLEPSQTTNLQLTCAKLLKICRDDTHWRSKCFEDSNFVQNLRRRQVLLGRWSDPSESDDSEPNAATRILPVSDPHALADARTRERKRIMANWDPSYVGENVNWYDEYIQRNASVAVNWLQQATIKDGSESMPLEVRGLALYRPDNPHQDPFNAGSIFAVSALEDGSVCLWDVTGTKGKKGAIYAKSQPGLLLIDGNAAGDSSRSKRIDPSVTEVVSVDSKLHLAFFAVQSHLVEVDLRRLVVVGCESFPWSITTLSATDPSAPLSVGTNNGIHLHDFRARKTSLFSDDSDRLEGFGGIGSKELFEQGLKALFDNEPLPPYAPLAHPAPLSILHMQRPGAEADLADEIYVAGRFPSILLYDRRMFPSIKGSIHSGARLSSLVSLPFSYSTLDSELRREGEMSIEQVQRSKLRSPDGRTLLAFGEYKTKGSLEMYGLLPSPKLPTSLPGGLSNSVFKNRQSSSDSKILSGTIQGTRLVFSDGSGWIKWFERDGFTEVRREAIGHCVREQAASLFASMPGSGDMARKLVPTQEHSTGRVNDNDLLFWTGENLGMMTFTSSAGFTPEDFEEDARTAIEKEKETEERFYSQEMRRALETQADDVRFVRNLGLRV</sequence>
<dbReference type="OrthoDB" id="3219396at2759"/>
<dbReference type="PANTHER" id="PTHR13252:SF9">
    <property type="entry name" value="F-BOX ONLY PROTEIN 28"/>
    <property type="match status" value="1"/>
</dbReference>
<keyword evidence="3" id="KW-1185">Reference proteome</keyword>
<dbReference type="PROSITE" id="PS50181">
    <property type="entry name" value="FBOX"/>
    <property type="match status" value="1"/>
</dbReference>
<dbReference type="InterPro" id="IPR039719">
    <property type="entry name" value="FBXO28"/>
</dbReference>
<dbReference type="EMBL" id="JAPEVB010000002">
    <property type="protein sequence ID" value="KAJ4394116.1"/>
    <property type="molecule type" value="Genomic_DNA"/>
</dbReference>
<dbReference type="AlphaFoldDB" id="A0A9W8YY88"/>
<organism evidence="2 3">
    <name type="scientific">Gnomoniopsis smithogilvyi</name>
    <dbReference type="NCBI Taxonomy" id="1191159"/>
    <lineage>
        <taxon>Eukaryota</taxon>
        <taxon>Fungi</taxon>
        <taxon>Dikarya</taxon>
        <taxon>Ascomycota</taxon>
        <taxon>Pezizomycotina</taxon>
        <taxon>Sordariomycetes</taxon>
        <taxon>Sordariomycetidae</taxon>
        <taxon>Diaporthales</taxon>
        <taxon>Gnomoniaceae</taxon>
        <taxon>Gnomoniopsis</taxon>
    </lineage>
</organism>
<protein>
    <recommendedName>
        <fullName evidence="1">F-box domain-containing protein</fullName>
    </recommendedName>
</protein>